<feature type="domain" description="Peptidase S1" evidence="2">
    <location>
        <begin position="39"/>
        <end position="222"/>
    </location>
</feature>
<gene>
    <name evidence="3" type="primary">NCL1_34337</name>
    <name evidence="3" type="ORF">TNIN_166481</name>
</gene>
<reference evidence="3" key="1">
    <citation type="submission" date="2020-08" db="EMBL/GenBank/DDBJ databases">
        <title>Multicomponent nature underlies the extraordinary mechanical properties of spider dragline silk.</title>
        <authorList>
            <person name="Kono N."/>
            <person name="Nakamura H."/>
            <person name="Mori M."/>
            <person name="Yoshida Y."/>
            <person name="Ohtoshi R."/>
            <person name="Malay A.D."/>
            <person name="Moran D.A.P."/>
            <person name="Tomita M."/>
            <person name="Numata K."/>
            <person name="Arakawa K."/>
        </authorList>
    </citation>
    <scope>NUCLEOTIDE SEQUENCE</scope>
</reference>
<evidence type="ECO:0000313" key="4">
    <source>
        <dbReference type="Proteomes" id="UP000886998"/>
    </source>
</evidence>
<evidence type="ECO:0000313" key="3">
    <source>
        <dbReference type="EMBL" id="GFY59267.1"/>
    </source>
</evidence>
<keyword evidence="1" id="KW-1015">Disulfide bond</keyword>
<dbReference type="GO" id="GO:0004252">
    <property type="term" value="F:serine-type endopeptidase activity"/>
    <property type="evidence" value="ECO:0007669"/>
    <property type="project" value="InterPro"/>
</dbReference>
<keyword evidence="4" id="KW-1185">Reference proteome</keyword>
<organism evidence="3 4">
    <name type="scientific">Trichonephila inaurata madagascariensis</name>
    <dbReference type="NCBI Taxonomy" id="2747483"/>
    <lineage>
        <taxon>Eukaryota</taxon>
        <taxon>Metazoa</taxon>
        <taxon>Ecdysozoa</taxon>
        <taxon>Arthropoda</taxon>
        <taxon>Chelicerata</taxon>
        <taxon>Arachnida</taxon>
        <taxon>Araneae</taxon>
        <taxon>Araneomorphae</taxon>
        <taxon>Entelegynae</taxon>
        <taxon>Araneoidea</taxon>
        <taxon>Nephilidae</taxon>
        <taxon>Trichonephila</taxon>
        <taxon>Trichonephila inaurata</taxon>
    </lineage>
</organism>
<dbReference type="GO" id="GO:0006508">
    <property type="term" value="P:proteolysis"/>
    <property type="evidence" value="ECO:0007669"/>
    <property type="project" value="InterPro"/>
</dbReference>
<dbReference type="SUPFAM" id="SSF50494">
    <property type="entry name" value="Trypsin-like serine proteases"/>
    <property type="match status" value="1"/>
</dbReference>
<dbReference type="Gene3D" id="3.30.420.10">
    <property type="entry name" value="Ribonuclease H-like superfamily/Ribonuclease H"/>
    <property type="match status" value="1"/>
</dbReference>
<dbReference type="GO" id="GO:0003676">
    <property type="term" value="F:nucleic acid binding"/>
    <property type="evidence" value="ECO:0007669"/>
    <property type="project" value="InterPro"/>
</dbReference>
<dbReference type="AlphaFoldDB" id="A0A8X7CAG1"/>
<dbReference type="PROSITE" id="PS50240">
    <property type="entry name" value="TRYPSIN_DOM"/>
    <property type="match status" value="1"/>
</dbReference>
<dbReference type="Proteomes" id="UP000886998">
    <property type="component" value="Unassembled WGS sequence"/>
</dbReference>
<accession>A0A8X7CAG1</accession>
<dbReference type="SMART" id="SM00020">
    <property type="entry name" value="Tryp_SPc"/>
    <property type="match status" value="1"/>
</dbReference>
<sequence length="239" mass="28130">MRGPLLLEFKEPYVFINAQWYIETVDKMYKAIKNKRSGVLSSSFILLHDNARPHVVMAIIKYNGHFLGTGALISPKFVLTAASLFNNRIRRNRHNITVILGKHEIGEMEQHEKIFDVMYVYVHRRYNIPTIYNNDLALIQLKEPAEDKYRPICLPQRKDEYLTNTVLTIAEWGITRRIDPVSRFLKKADMNVLSYGICKNKYPEWFNRRMLCVHNEKEDACKCLKLHQRQQGCDKITDQ</sequence>
<dbReference type="InterPro" id="IPR001254">
    <property type="entry name" value="Trypsin_dom"/>
</dbReference>
<name>A0A8X7CAG1_9ARAC</name>
<evidence type="ECO:0000259" key="2">
    <source>
        <dbReference type="PROSITE" id="PS50240"/>
    </source>
</evidence>
<dbReference type="CDD" id="cd00190">
    <property type="entry name" value="Tryp_SPc"/>
    <property type="match status" value="1"/>
</dbReference>
<proteinExistence type="predicted"/>
<dbReference type="InterPro" id="IPR043504">
    <property type="entry name" value="Peptidase_S1_PA_chymotrypsin"/>
</dbReference>
<dbReference type="PANTHER" id="PTHR24271:SF50">
    <property type="match status" value="1"/>
</dbReference>
<comment type="caution">
    <text evidence="3">The sequence shown here is derived from an EMBL/GenBank/DDBJ whole genome shotgun (WGS) entry which is preliminary data.</text>
</comment>
<dbReference type="Pfam" id="PF00089">
    <property type="entry name" value="Trypsin"/>
    <property type="match status" value="1"/>
</dbReference>
<protein>
    <submittedName>
        <fullName evidence="3">Chymotrypsin B</fullName>
    </submittedName>
</protein>
<dbReference type="InterPro" id="IPR036397">
    <property type="entry name" value="RNaseH_sf"/>
</dbReference>
<dbReference type="EMBL" id="BMAV01012547">
    <property type="protein sequence ID" value="GFY59267.1"/>
    <property type="molecule type" value="Genomic_DNA"/>
</dbReference>
<evidence type="ECO:0000256" key="1">
    <source>
        <dbReference type="ARBA" id="ARBA00023157"/>
    </source>
</evidence>
<dbReference type="OrthoDB" id="10017160at2759"/>
<dbReference type="PANTHER" id="PTHR24271">
    <property type="entry name" value="KALLIKREIN-RELATED"/>
    <property type="match status" value="1"/>
</dbReference>
<dbReference type="InterPro" id="IPR009003">
    <property type="entry name" value="Peptidase_S1_PA"/>
</dbReference>
<dbReference type="Gene3D" id="2.40.10.10">
    <property type="entry name" value="Trypsin-like serine proteases"/>
    <property type="match status" value="1"/>
</dbReference>